<reference evidence="1" key="1">
    <citation type="submission" date="2014-09" db="EMBL/GenBank/DDBJ databases">
        <authorList>
            <person name="Magalhaes I.L.F."/>
            <person name="Oliveira U."/>
            <person name="Santos F.R."/>
            <person name="Vidigal T.H.D.A."/>
            <person name="Brescovit A.D."/>
            <person name="Santos A.J."/>
        </authorList>
    </citation>
    <scope>NUCLEOTIDE SEQUENCE</scope>
    <source>
        <tissue evidence="1">Shoot tissue taken approximately 20 cm above the soil surface</tissue>
    </source>
</reference>
<protein>
    <submittedName>
        <fullName evidence="1">Uncharacterized protein</fullName>
    </submittedName>
</protein>
<name>A0A0A9FT32_ARUDO</name>
<proteinExistence type="predicted"/>
<evidence type="ECO:0000313" key="1">
    <source>
        <dbReference type="EMBL" id="JAE13471.1"/>
    </source>
</evidence>
<accession>A0A0A9FT32</accession>
<reference evidence="1" key="2">
    <citation type="journal article" date="2015" name="Data Brief">
        <title>Shoot transcriptome of the giant reed, Arundo donax.</title>
        <authorList>
            <person name="Barrero R.A."/>
            <person name="Guerrero F.D."/>
            <person name="Moolhuijzen P."/>
            <person name="Goolsby J.A."/>
            <person name="Tidwell J."/>
            <person name="Bellgard S.E."/>
            <person name="Bellgard M.I."/>
        </authorList>
    </citation>
    <scope>NUCLEOTIDE SEQUENCE</scope>
    <source>
        <tissue evidence="1">Shoot tissue taken approximately 20 cm above the soil surface</tissue>
    </source>
</reference>
<dbReference type="AlphaFoldDB" id="A0A0A9FT32"/>
<dbReference type="EMBL" id="GBRH01184425">
    <property type="protein sequence ID" value="JAE13471.1"/>
    <property type="molecule type" value="Transcribed_RNA"/>
</dbReference>
<sequence length="17" mass="1927">MPNPTRPMPIFLISLIS</sequence>
<organism evidence="1">
    <name type="scientific">Arundo donax</name>
    <name type="common">Giant reed</name>
    <name type="synonym">Donax arundinaceus</name>
    <dbReference type="NCBI Taxonomy" id="35708"/>
    <lineage>
        <taxon>Eukaryota</taxon>
        <taxon>Viridiplantae</taxon>
        <taxon>Streptophyta</taxon>
        <taxon>Embryophyta</taxon>
        <taxon>Tracheophyta</taxon>
        <taxon>Spermatophyta</taxon>
        <taxon>Magnoliopsida</taxon>
        <taxon>Liliopsida</taxon>
        <taxon>Poales</taxon>
        <taxon>Poaceae</taxon>
        <taxon>PACMAD clade</taxon>
        <taxon>Arundinoideae</taxon>
        <taxon>Arundineae</taxon>
        <taxon>Arundo</taxon>
    </lineage>
</organism>